<dbReference type="InterPro" id="IPR036427">
    <property type="entry name" value="Bromodomain-like_sf"/>
</dbReference>
<dbReference type="InterPro" id="IPR001487">
    <property type="entry name" value="Bromodomain"/>
</dbReference>
<dbReference type="PANTHER" id="PTHR37888:SF8">
    <property type="entry name" value="HISTONE-LYSINE N-METHYLTRANSFERASE, H3 LYSINE-79 SPECIFIC-LIKE"/>
    <property type="match status" value="1"/>
</dbReference>
<evidence type="ECO:0000256" key="1">
    <source>
        <dbReference type="ARBA" id="ARBA00023117"/>
    </source>
</evidence>
<evidence type="ECO:0000313" key="5">
    <source>
        <dbReference type="EMBL" id="SPC73190.1"/>
    </source>
</evidence>
<sequence length="320" mass="36263">MDLQTVQSRLDRGVYADCTHKFFRDLLLIFNNGVIFFRRSSPEQVAAQELRALVRKELNRKLRKPQPVRTVKLEPKHEAESLSKPNNTKSFTMVPCETKRSSMKALTDQGANRKADKREKEVVEKPNSVINNQRKNDGNSFVKVDQDKQGGIRKKRTKERPSRRNTRTNNNKGGGEMKHEYGGNELSSHDALEVIKKESTARKKQGAASFLKRMKQNSPSEVMEDSDVSEGDDSNESKGDKEVEEKKRRGRKMERRGERVTRSSMGGRGGKEENAKVKRGVGRPPKRPETVATATGKRGRDNCESEVVGSAGRSRKRARR</sequence>
<gene>
    <name evidence="5" type="ORF">FSB_LOCUS1072</name>
</gene>
<accession>A0A2N9EET4</accession>
<feature type="compositionally biased region" description="Acidic residues" evidence="3">
    <location>
        <begin position="222"/>
        <end position="234"/>
    </location>
</feature>
<feature type="compositionally biased region" description="Basic residues" evidence="3">
    <location>
        <begin position="151"/>
        <end position="166"/>
    </location>
</feature>
<feature type="compositionally biased region" description="Basic and acidic residues" evidence="3">
    <location>
        <begin position="111"/>
        <end position="124"/>
    </location>
</feature>
<dbReference type="PANTHER" id="PTHR37888">
    <property type="entry name" value="DNA-BINDING BROMODOMAIN-CONTAINING PROTEIN"/>
    <property type="match status" value="1"/>
</dbReference>
<evidence type="ECO:0000259" key="4">
    <source>
        <dbReference type="PROSITE" id="PS50014"/>
    </source>
</evidence>
<dbReference type="Gene3D" id="1.20.920.10">
    <property type="entry name" value="Bromodomain-like"/>
    <property type="match status" value="1"/>
</dbReference>
<dbReference type="SUPFAM" id="SSF47370">
    <property type="entry name" value="Bromodomain"/>
    <property type="match status" value="1"/>
</dbReference>
<keyword evidence="1 2" id="KW-0103">Bromodomain</keyword>
<protein>
    <recommendedName>
        <fullName evidence="4">Bromo domain-containing protein</fullName>
    </recommendedName>
</protein>
<dbReference type="CDD" id="cd04369">
    <property type="entry name" value="Bromodomain"/>
    <property type="match status" value="1"/>
</dbReference>
<reference evidence="5" key="1">
    <citation type="submission" date="2018-02" db="EMBL/GenBank/DDBJ databases">
        <authorList>
            <person name="Cohen D.B."/>
            <person name="Kent A.D."/>
        </authorList>
    </citation>
    <scope>NUCLEOTIDE SEQUENCE</scope>
</reference>
<organism evidence="5">
    <name type="scientific">Fagus sylvatica</name>
    <name type="common">Beechnut</name>
    <dbReference type="NCBI Taxonomy" id="28930"/>
    <lineage>
        <taxon>Eukaryota</taxon>
        <taxon>Viridiplantae</taxon>
        <taxon>Streptophyta</taxon>
        <taxon>Embryophyta</taxon>
        <taxon>Tracheophyta</taxon>
        <taxon>Spermatophyta</taxon>
        <taxon>Magnoliopsida</taxon>
        <taxon>eudicotyledons</taxon>
        <taxon>Gunneridae</taxon>
        <taxon>Pentapetalae</taxon>
        <taxon>rosids</taxon>
        <taxon>fabids</taxon>
        <taxon>Fagales</taxon>
        <taxon>Fagaceae</taxon>
        <taxon>Fagus</taxon>
    </lineage>
</organism>
<dbReference type="AlphaFoldDB" id="A0A2N9EET4"/>
<evidence type="ECO:0000256" key="2">
    <source>
        <dbReference type="PROSITE-ProRule" id="PRU00035"/>
    </source>
</evidence>
<feature type="compositionally biased region" description="Basic and acidic residues" evidence="3">
    <location>
        <begin position="235"/>
        <end position="247"/>
    </location>
</feature>
<name>A0A2N9EET4_FAGSY</name>
<proteinExistence type="predicted"/>
<feature type="compositionally biased region" description="Basic and acidic residues" evidence="3">
    <location>
        <begin position="175"/>
        <end position="201"/>
    </location>
</feature>
<feature type="region of interest" description="Disordered" evidence="3">
    <location>
        <begin position="65"/>
        <end position="320"/>
    </location>
</feature>
<dbReference type="PROSITE" id="PS50014">
    <property type="entry name" value="BROMODOMAIN_2"/>
    <property type="match status" value="1"/>
</dbReference>
<evidence type="ECO:0000256" key="3">
    <source>
        <dbReference type="SAM" id="MobiDB-lite"/>
    </source>
</evidence>
<dbReference type="EMBL" id="OIVN01000045">
    <property type="protein sequence ID" value="SPC73190.1"/>
    <property type="molecule type" value="Genomic_DNA"/>
</dbReference>
<feature type="domain" description="Bromo" evidence="4">
    <location>
        <begin position="1"/>
        <end position="44"/>
    </location>
</feature>
<feature type="compositionally biased region" description="Basic and acidic residues" evidence="3">
    <location>
        <begin position="71"/>
        <end position="81"/>
    </location>
</feature>